<evidence type="ECO:0000256" key="2">
    <source>
        <dbReference type="ARBA" id="ARBA00022448"/>
    </source>
</evidence>
<dbReference type="SUPFAM" id="SSF53146">
    <property type="entry name" value="Nitrogenase accessory factor-like"/>
    <property type="match status" value="1"/>
</dbReference>
<dbReference type="Proteomes" id="UP000035301">
    <property type="component" value="Unassembled WGS sequence"/>
</dbReference>
<dbReference type="SUPFAM" id="SSF161111">
    <property type="entry name" value="Cation efflux protein transmembrane domain-like"/>
    <property type="match status" value="1"/>
</dbReference>
<feature type="domain" description="Cation efflux protein cytoplasmic" evidence="10">
    <location>
        <begin position="219"/>
        <end position="293"/>
    </location>
</feature>
<name>A0A0H1R759_9EURY</name>
<evidence type="ECO:0000313" key="11">
    <source>
        <dbReference type="EMBL" id="KLK88497.1"/>
    </source>
</evidence>
<protein>
    <submittedName>
        <fullName evidence="11">Cation transporter</fullName>
    </submittedName>
</protein>
<dbReference type="Gene3D" id="1.20.1510.10">
    <property type="entry name" value="Cation efflux protein transmembrane domain"/>
    <property type="match status" value="1"/>
</dbReference>
<comment type="subcellular location">
    <subcellularLocation>
        <location evidence="1">Membrane</location>
        <topology evidence="1">Multi-pass membrane protein</topology>
    </subcellularLocation>
</comment>
<organism evidence="11 12">
    <name type="scientific">Methanoculleus sediminis</name>
    <dbReference type="NCBI Taxonomy" id="1550566"/>
    <lineage>
        <taxon>Archaea</taxon>
        <taxon>Methanobacteriati</taxon>
        <taxon>Methanobacteriota</taxon>
        <taxon>Stenosarchaea group</taxon>
        <taxon>Methanomicrobia</taxon>
        <taxon>Methanomicrobiales</taxon>
        <taxon>Methanomicrobiaceae</taxon>
        <taxon>Methanoculleus</taxon>
    </lineage>
</organism>
<feature type="transmembrane region" description="Helical" evidence="7">
    <location>
        <begin position="54"/>
        <end position="72"/>
    </location>
</feature>
<dbReference type="EMBL" id="JXOJ01000002">
    <property type="protein sequence ID" value="KLK88497.1"/>
    <property type="molecule type" value="Genomic_DNA"/>
</dbReference>
<dbReference type="InterPro" id="IPR003731">
    <property type="entry name" value="Di-Nase_FeMo-co_biosynth"/>
</dbReference>
<feature type="transmembrane region" description="Helical" evidence="7">
    <location>
        <begin position="120"/>
        <end position="141"/>
    </location>
</feature>
<dbReference type="RefSeq" id="WP_048182451.1">
    <property type="nucleotide sequence ID" value="NZ_JXOJ01000002.1"/>
</dbReference>
<proteinExistence type="predicted"/>
<feature type="transmembrane region" description="Helical" evidence="7">
    <location>
        <begin position="84"/>
        <end position="108"/>
    </location>
</feature>
<evidence type="ECO:0000259" key="10">
    <source>
        <dbReference type="Pfam" id="PF16916"/>
    </source>
</evidence>
<evidence type="ECO:0000313" key="12">
    <source>
        <dbReference type="Proteomes" id="UP000035301"/>
    </source>
</evidence>
<keyword evidence="2" id="KW-0813">Transport</keyword>
<accession>A0A0H1R759</accession>
<evidence type="ECO:0000256" key="7">
    <source>
        <dbReference type="SAM" id="Phobius"/>
    </source>
</evidence>
<dbReference type="NCBIfam" id="TIGR01297">
    <property type="entry name" value="CDF"/>
    <property type="match status" value="1"/>
</dbReference>
<dbReference type="PANTHER" id="PTHR43840:SF15">
    <property type="entry name" value="MITOCHONDRIAL METAL TRANSPORTER 1-RELATED"/>
    <property type="match status" value="1"/>
</dbReference>
<dbReference type="SUPFAM" id="SSF160240">
    <property type="entry name" value="Cation efflux protein cytoplasmic domain-like"/>
    <property type="match status" value="1"/>
</dbReference>
<dbReference type="GO" id="GO:0008324">
    <property type="term" value="F:monoatomic cation transmembrane transporter activity"/>
    <property type="evidence" value="ECO:0007669"/>
    <property type="project" value="InterPro"/>
</dbReference>
<dbReference type="InterPro" id="IPR027470">
    <property type="entry name" value="Cation_efflux_CTD"/>
</dbReference>
<reference evidence="11 12" key="1">
    <citation type="journal article" date="2015" name="Int. J. Syst. Evol. Microbiol.">
        <title>Methanoculleus sediminis sp. nov., a methanogen from sediments near a submarine mud volcano.</title>
        <authorList>
            <person name="Chen S.C."/>
            <person name="Chen M.F."/>
            <person name="Lai M.C."/>
            <person name="Weng C.Y."/>
            <person name="Wu S.Y."/>
            <person name="Lin S."/>
            <person name="Yang T.F."/>
            <person name="Chen P.C."/>
        </authorList>
    </citation>
    <scope>NUCLEOTIDE SEQUENCE [LARGE SCALE GENOMIC DNA]</scope>
    <source>
        <strain evidence="11 12">S3Fa</strain>
    </source>
</reference>
<feature type="transmembrane region" description="Helical" evidence="7">
    <location>
        <begin position="20"/>
        <end position="42"/>
    </location>
</feature>
<feature type="transmembrane region" description="Helical" evidence="7">
    <location>
        <begin position="162"/>
        <end position="181"/>
    </location>
</feature>
<dbReference type="STRING" id="1550566.SZ63_05650"/>
<evidence type="ECO:0000256" key="5">
    <source>
        <dbReference type="ARBA" id="ARBA00023136"/>
    </source>
</evidence>
<gene>
    <name evidence="11" type="ORF">SZ63_05650</name>
</gene>
<dbReference type="Gene3D" id="3.30.420.130">
    <property type="entry name" value="Dinitrogenase iron-molybdenum cofactor biosynthesis domain"/>
    <property type="match status" value="1"/>
</dbReference>
<keyword evidence="5 7" id="KW-0472">Membrane</keyword>
<dbReference type="InterPro" id="IPR036837">
    <property type="entry name" value="Cation_efflux_CTD_sf"/>
</dbReference>
<dbReference type="Pfam" id="PF02579">
    <property type="entry name" value="Nitro_FeMo-Co"/>
    <property type="match status" value="1"/>
</dbReference>
<evidence type="ECO:0000256" key="3">
    <source>
        <dbReference type="ARBA" id="ARBA00022692"/>
    </source>
</evidence>
<feature type="region of interest" description="Disordered" evidence="6">
    <location>
        <begin position="396"/>
        <end position="416"/>
    </location>
</feature>
<dbReference type="Pfam" id="PF01545">
    <property type="entry name" value="Cation_efflux"/>
    <property type="match status" value="1"/>
</dbReference>
<comment type="caution">
    <text evidence="11">The sequence shown here is derived from an EMBL/GenBank/DDBJ whole genome shotgun (WGS) entry which is preliminary data.</text>
</comment>
<dbReference type="InterPro" id="IPR027469">
    <property type="entry name" value="Cation_efflux_TMD_sf"/>
</dbReference>
<evidence type="ECO:0000259" key="8">
    <source>
        <dbReference type="Pfam" id="PF01545"/>
    </source>
</evidence>
<dbReference type="GO" id="GO:0016020">
    <property type="term" value="C:membrane"/>
    <property type="evidence" value="ECO:0007669"/>
    <property type="project" value="UniProtKB-SubCell"/>
</dbReference>
<evidence type="ECO:0000259" key="9">
    <source>
        <dbReference type="Pfam" id="PF02579"/>
    </source>
</evidence>
<dbReference type="Gene3D" id="3.30.70.1350">
    <property type="entry name" value="Cation efflux protein, cytoplasmic domain"/>
    <property type="match status" value="1"/>
</dbReference>
<keyword evidence="3 7" id="KW-0812">Transmembrane</keyword>
<feature type="compositionally biased region" description="Basic and acidic residues" evidence="6">
    <location>
        <begin position="403"/>
        <end position="416"/>
    </location>
</feature>
<dbReference type="OrthoDB" id="8907at2157"/>
<dbReference type="PATRIC" id="fig|1550566.3.peg.1219"/>
<feature type="transmembrane region" description="Helical" evidence="7">
    <location>
        <begin position="187"/>
        <end position="204"/>
    </location>
</feature>
<dbReference type="InterPro" id="IPR058533">
    <property type="entry name" value="Cation_efflux_TM"/>
</dbReference>
<sequence length="416" mass="45566">MQEAVRKTAGSYRTPESVILRVALLSLAVNAGLVVTKLALSVYSGSLALRADGIHSFVDVVASLALIVGVLLSSRRRRDFPYGLYKVENVVAVAIALLIFFTAFEIAAEALTGDAAARPYSGWILLAVAAFIPVPYILGTYEVNVGQKYNSPSLIADGRQHRVDVLSSSVVFFALLGQFFGIPLDRVAAVVVAVFIVRSGWGILKDSMKTLLDASVGYDTLDEIRTIIQSDPVVSNIKSITGRNSGRYIFVEAMVEMATSDLKEAHRASERIEEKIRIRVQNVERVVIHYEPEEKTHLRYAVPLQDREGLISDHFGEAPYFAILDVDTEKNRIERQDIVANPFTDLEKRKGGQVAEMLLAQQIDVVLLHHSLSGRAAGYALEAAGVEMRMTPAATLAEASDEVTGRHGEETRTSPR</sequence>
<dbReference type="InterPro" id="IPR050291">
    <property type="entry name" value="CDF_Transporter"/>
</dbReference>
<dbReference type="PANTHER" id="PTHR43840">
    <property type="entry name" value="MITOCHONDRIAL METAL TRANSPORTER 1-RELATED"/>
    <property type="match status" value="1"/>
</dbReference>
<dbReference type="InterPro" id="IPR036105">
    <property type="entry name" value="DiNase_FeMo-co_biosyn_sf"/>
</dbReference>
<keyword evidence="12" id="KW-1185">Reference proteome</keyword>
<dbReference type="InterPro" id="IPR002524">
    <property type="entry name" value="Cation_efflux"/>
</dbReference>
<evidence type="ECO:0000256" key="4">
    <source>
        <dbReference type="ARBA" id="ARBA00022989"/>
    </source>
</evidence>
<keyword evidence="4 7" id="KW-1133">Transmembrane helix</keyword>
<dbReference type="AlphaFoldDB" id="A0A0H1R759"/>
<feature type="domain" description="Dinitrogenase iron-molybdenum cofactor biosynthesis" evidence="9">
    <location>
        <begin position="309"/>
        <end position="402"/>
    </location>
</feature>
<dbReference type="Pfam" id="PF16916">
    <property type="entry name" value="ZT_dimer"/>
    <property type="match status" value="1"/>
</dbReference>
<evidence type="ECO:0000256" key="1">
    <source>
        <dbReference type="ARBA" id="ARBA00004141"/>
    </source>
</evidence>
<feature type="domain" description="Cation efflux protein transmembrane" evidence="8">
    <location>
        <begin position="24"/>
        <end position="212"/>
    </location>
</feature>
<evidence type="ECO:0000256" key="6">
    <source>
        <dbReference type="SAM" id="MobiDB-lite"/>
    </source>
</evidence>